<dbReference type="Pfam" id="PF03755">
    <property type="entry name" value="YicC-like_N"/>
    <property type="match status" value="1"/>
</dbReference>
<evidence type="ECO:0000256" key="1">
    <source>
        <dbReference type="ARBA" id="ARBA00001968"/>
    </source>
</evidence>
<dbReference type="EMBL" id="CP040058">
    <property type="protein sequence ID" value="QCP34845.1"/>
    <property type="molecule type" value="Genomic_DNA"/>
</dbReference>
<protein>
    <submittedName>
        <fullName evidence="8">Protein YicC</fullName>
    </submittedName>
</protein>
<dbReference type="PANTHER" id="PTHR30636">
    <property type="entry name" value="UPF0701 PROTEIN YICC"/>
    <property type="match status" value="1"/>
</dbReference>
<feature type="domain" description="Endoribonuclease YicC-like C-terminal" evidence="7">
    <location>
        <begin position="174"/>
        <end position="293"/>
    </location>
</feature>
<reference evidence="8 9" key="1">
    <citation type="submission" date="2019-05" db="EMBL/GenBank/DDBJ databases">
        <title>Complete genome sequencing of Anaerostipes rhamnosivorans.</title>
        <authorList>
            <person name="Bui T.P.N."/>
            <person name="de Vos W.M."/>
        </authorList>
    </citation>
    <scope>NUCLEOTIDE SEQUENCE [LARGE SCALE GENOMIC DNA]</scope>
    <source>
        <strain evidence="8 9">1y2</strain>
    </source>
</reference>
<dbReference type="AlphaFoldDB" id="A0A4P8IDJ0"/>
<name>A0A4P8IDJ0_9FIRM</name>
<dbReference type="PANTHER" id="PTHR30636:SF3">
    <property type="entry name" value="UPF0701 PROTEIN YICC"/>
    <property type="match status" value="1"/>
</dbReference>
<gene>
    <name evidence="8" type="ORF">AR1Y2_1391</name>
</gene>
<dbReference type="NCBIfam" id="TIGR00255">
    <property type="entry name" value="YicC/YloC family endoribonuclease"/>
    <property type="match status" value="1"/>
</dbReference>
<proteinExistence type="inferred from homology"/>
<dbReference type="InterPro" id="IPR005229">
    <property type="entry name" value="YicC/YloC-like"/>
</dbReference>
<dbReference type="InterPro" id="IPR013551">
    <property type="entry name" value="YicC-like_C"/>
</dbReference>
<sequence length="293" mass="33736">MIRSMTGFGRSVVSNDNNQTITVEVKSVNHRYCDISLKIPKKFTMFEADVRSLFKQFANRGKIDLSISYEDLSETSVGLHYNRAMAKEYMDAFHQMGEEFGIPVSITAERLSQFPEVLSLTEEVFDESQWWSLIKKAVTEAGEKFVESRTVEGKRLLEDMQGKLAQMEKDIEFIAERSPSIIKEYRTKLEDKVKEFLDNAGMDESRIAAEVTLYADKISVDEEIVRFKSHIKAMEEELYEKDSVGRKLDFLAQEMNREANTILSKSSDVELSNHAIELKTNVEKVREQVQNIE</sequence>
<evidence type="ECO:0000256" key="5">
    <source>
        <dbReference type="ARBA" id="ARBA00035648"/>
    </source>
</evidence>
<evidence type="ECO:0000256" key="4">
    <source>
        <dbReference type="ARBA" id="ARBA00022801"/>
    </source>
</evidence>
<evidence type="ECO:0000259" key="7">
    <source>
        <dbReference type="Pfam" id="PF08340"/>
    </source>
</evidence>
<keyword evidence="9" id="KW-1185">Reference proteome</keyword>
<evidence type="ECO:0000256" key="2">
    <source>
        <dbReference type="ARBA" id="ARBA00022722"/>
    </source>
</evidence>
<keyword evidence="4" id="KW-0378">Hydrolase</keyword>
<evidence type="ECO:0000313" key="9">
    <source>
        <dbReference type="Proteomes" id="UP000298653"/>
    </source>
</evidence>
<feature type="domain" description="Endoribonuclease YicC-like N-terminal" evidence="6">
    <location>
        <begin position="2"/>
        <end position="156"/>
    </location>
</feature>
<dbReference type="Proteomes" id="UP000298653">
    <property type="component" value="Chromosome"/>
</dbReference>
<evidence type="ECO:0000256" key="3">
    <source>
        <dbReference type="ARBA" id="ARBA00022759"/>
    </source>
</evidence>
<dbReference type="Pfam" id="PF08340">
    <property type="entry name" value="YicC-like_C"/>
    <property type="match status" value="1"/>
</dbReference>
<keyword evidence="3" id="KW-0255">Endonuclease</keyword>
<dbReference type="OrthoDB" id="9771229at2"/>
<organism evidence="8 9">
    <name type="scientific">Anaerostipes rhamnosivorans</name>
    <dbReference type="NCBI Taxonomy" id="1229621"/>
    <lineage>
        <taxon>Bacteria</taxon>
        <taxon>Bacillati</taxon>
        <taxon>Bacillota</taxon>
        <taxon>Clostridia</taxon>
        <taxon>Lachnospirales</taxon>
        <taxon>Lachnospiraceae</taxon>
        <taxon>Anaerostipes</taxon>
    </lineage>
</organism>
<dbReference type="GO" id="GO:0016787">
    <property type="term" value="F:hydrolase activity"/>
    <property type="evidence" value="ECO:0007669"/>
    <property type="project" value="UniProtKB-KW"/>
</dbReference>
<comment type="similarity">
    <text evidence="5">Belongs to the YicC/YloC family.</text>
</comment>
<accession>A0A4P8IDJ0</accession>
<dbReference type="GO" id="GO:0004521">
    <property type="term" value="F:RNA endonuclease activity"/>
    <property type="evidence" value="ECO:0007669"/>
    <property type="project" value="InterPro"/>
</dbReference>
<evidence type="ECO:0000259" key="6">
    <source>
        <dbReference type="Pfam" id="PF03755"/>
    </source>
</evidence>
<dbReference type="KEGG" id="arf:AR1Y2_1391"/>
<dbReference type="RefSeq" id="WP_137328331.1">
    <property type="nucleotide sequence ID" value="NZ_CP040058.1"/>
</dbReference>
<dbReference type="InterPro" id="IPR013527">
    <property type="entry name" value="YicC-like_N"/>
</dbReference>
<comment type="cofactor">
    <cofactor evidence="1">
        <name>a divalent metal cation</name>
        <dbReference type="ChEBI" id="CHEBI:60240"/>
    </cofactor>
</comment>
<evidence type="ECO:0000313" key="8">
    <source>
        <dbReference type="EMBL" id="QCP34845.1"/>
    </source>
</evidence>
<keyword evidence="2" id="KW-0540">Nuclease</keyword>